<keyword evidence="2" id="KW-1185">Reference proteome</keyword>
<proteinExistence type="predicted"/>
<dbReference type="AlphaFoldDB" id="A0A0E3M5J1"/>
<organism evidence="1 2">
    <name type="scientific">Clostridium scatologenes</name>
    <dbReference type="NCBI Taxonomy" id="1548"/>
    <lineage>
        <taxon>Bacteria</taxon>
        <taxon>Bacillati</taxon>
        <taxon>Bacillota</taxon>
        <taxon>Clostridia</taxon>
        <taxon>Eubacteriales</taxon>
        <taxon>Clostridiaceae</taxon>
        <taxon>Clostridium</taxon>
    </lineage>
</organism>
<accession>A0A0E3M5J1</accession>
<name>A0A0E3M5J1_CLOSL</name>
<dbReference type="Proteomes" id="UP000033115">
    <property type="component" value="Chromosome"/>
</dbReference>
<dbReference type="STRING" id="1548.CSCA_1378"/>
<dbReference type="EMBL" id="CP009933">
    <property type="protein sequence ID" value="AKA68503.1"/>
    <property type="molecule type" value="Genomic_DNA"/>
</dbReference>
<evidence type="ECO:0000313" key="1">
    <source>
        <dbReference type="EMBL" id="AKA68503.1"/>
    </source>
</evidence>
<protein>
    <submittedName>
        <fullName evidence="1">Uncharacterized protein</fullName>
    </submittedName>
</protein>
<dbReference type="KEGG" id="csq:CSCA_1378"/>
<reference evidence="1 2" key="1">
    <citation type="journal article" date="2015" name="J. Biotechnol.">
        <title>Complete genome sequence of a malodorant-producing acetogen, Clostridium scatologenes ATCC 25775(T).</title>
        <authorList>
            <person name="Zhu Z."/>
            <person name="Guo T."/>
            <person name="Zheng H."/>
            <person name="Song T."/>
            <person name="Ouyang P."/>
            <person name="Xie J."/>
        </authorList>
    </citation>
    <scope>NUCLEOTIDE SEQUENCE [LARGE SCALE GENOMIC DNA]</scope>
    <source>
        <strain evidence="1 2">ATCC 25775</strain>
    </source>
</reference>
<sequence length="43" mass="4941">MKYKNATGQISLDQCIKLHEILGIDFIIEDGKDVTFEVQKTEK</sequence>
<evidence type="ECO:0000313" key="2">
    <source>
        <dbReference type="Proteomes" id="UP000033115"/>
    </source>
</evidence>
<gene>
    <name evidence="1" type="ORF">CSCA_1378</name>
</gene>
<dbReference type="HOGENOM" id="CLU_3231917_0_0_9"/>
<dbReference type="RefSeq" id="WP_278280496.1">
    <property type="nucleotide sequence ID" value="NZ_CP009933.1"/>
</dbReference>